<dbReference type="RefSeq" id="WP_017980156.1">
    <property type="nucleotide sequence ID" value="NZ_BAAAES010000009.1"/>
</dbReference>
<name>A0ABP3T3B8_9SPHN</name>
<keyword evidence="3" id="KW-1185">Reference proteome</keyword>
<protein>
    <recommendedName>
        <fullName evidence="4">Phage holin family protein</fullName>
    </recommendedName>
</protein>
<comment type="caution">
    <text evidence="2">The sequence shown here is derived from an EMBL/GenBank/DDBJ whole genome shotgun (WGS) entry which is preliminary data.</text>
</comment>
<accession>A0ABP3T3B8</accession>
<proteinExistence type="predicted"/>
<evidence type="ECO:0008006" key="4">
    <source>
        <dbReference type="Google" id="ProtNLM"/>
    </source>
</evidence>
<feature type="transmembrane region" description="Helical" evidence="1">
    <location>
        <begin position="12"/>
        <end position="30"/>
    </location>
</feature>
<gene>
    <name evidence="2" type="ORF">GCM10009102_25060</name>
</gene>
<sequence>MLKHLAPVWDWIVTLAIGLSPAALGALVAVSYERGLTWADRFTQFAVGVVVSYFATRIVGVLLAPDPFVLQGISFSIGMVAFKSAPRFISGAADALGTLPADLISRFLPKRKDGK</sequence>
<keyword evidence="1" id="KW-0812">Transmembrane</keyword>
<keyword evidence="1" id="KW-0472">Membrane</keyword>
<keyword evidence="1" id="KW-1133">Transmembrane helix</keyword>
<dbReference type="EMBL" id="BAAAES010000009">
    <property type="protein sequence ID" value="GAA0672712.1"/>
    <property type="molecule type" value="Genomic_DNA"/>
</dbReference>
<reference evidence="3" key="1">
    <citation type="journal article" date="2019" name="Int. J. Syst. Evol. Microbiol.">
        <title>The Global Catalogue of Microorganisms (GCM) 10K type strain sequencing project: providing services to taxonomists for standard genome sequencing and annotation.</title>
        <authorList>
            <consortium name="The Broad Institute Genomics Platform"/>
            <consortium name="The Broad Institute Genome Sequencing Center for Infectious Disease"/>
            <person name="Wu L."/>
            <person name="Ma J."/>
        </authorList>
    </citation>
    <scope>NUCLEOTIDE SEQUENCE [LARGE SCALE GENOMIC DNA]</scope>
    <source>
        <strain evidence="3">JCM 14603</strain>
    </source>
</reference>
<feature type="transmembrane region" description="Helical" evidence="1">
    <location>
        <begin position="42"/>
        <end position="62"/>
    </location>
</feature>
<organism evidence="2 3">
    <name type="scientific">Sphingomonas insulae</name>
    <dbReference type="NCBI Taxonomy" id="424800"/>
    <lineage>
        <taxon>Bacteria</taxon>
        <taxon>Pseudomonadati</taxon>
        <taxon>Pseudomonadota</taxon>
        <taxon>Alphaproteobacteria</taxon>
        <taxon>Sphingomonadales</taxon>
        <taxon>Sphingomonadaceae</taxon>
        <taxon>Sphingomonas</taxon>
    </lineage>
</organism>
<evidence type="ECO:0000313" key="2">
    <source>
        <dbReference type="EMBL" id="GAA0672712.1"/>
    </source>
</evidence>
<evidence type="ECO:0000256" key="1">
    <source>
        <dbReference type="SAM" id="Phobius"/>
    </source>
</evidence>
<dbReference type="Proteomes" id="UP001500238">
    <property type="component" value="Unassembled WGS sequence"/>
</dbReference>
<evidence type="ECO:0000313" key="3">
    <source>
        <dbReference type="Proteomes" id="UP001500238"/>
    </source>
</evidence>